<dbReference type="OrthoDB" id="3826775at2"/>
<keyword evidence="1 3" id="KW-0732">Signal</keyword>
<organism evidence="4 5">
    <name type="scientific">Mycolicibacterium chubuense</name>
    <name type="common">Mycobacterium chubuense</name>
    <dbReference type="NCBI Taxonomy" id="1800"/>
    <lineage>
        <taxon>Bacteria</taxon>
        <taxon>Bacillati</taxon>
        <taxon>Actinomycetota</taxon>
        <taxon>Actinomycetes</taxon>
        <taxon>Mycobacteriales</taxon>
        <taxon>Mycobacteriaceae</taxon>
        <taxon>Mycolicibacterium</taxon>
    </lineage>
</organism>
<dbReference type="AlphaFoldDB" id="A0A0J6W8U2"/>
<sequence length="228" mass="23469" precursor="true">MIRAAVVRFVAVASAALVVTSCGSPTGGDPSASAPAGPVASAPPPATAEPSAPAPKAQTIRDYITANGLQETVIHRGDAGAPTVDLPWMDGWEDAGSLTPEWAYSAVVYRGPRPEDYTPNIVVLMSKLTGAADPQALIDSAPGELAALTGWTPIGEQGPGGRDDYPSYRLDGTWVRDGVTKVVAQTTVVVPADDGVYVVQFNADAAQSEFDIATAGLTTITQQAIILP</sequence>
<evidence type="ECO:0000256" key="2">
    <source>
        <dbReference type="SAM" id="MobiDB-lite"/>
    </source>
</evidence>
<accession>A0A0J6W8U2</accession>
<dbReference type="InterPro" id="IPR019674">
    <property type="entry name" value="Lipoprotein_LpqN/LpqT-like"/>
</dbReference>
<gene>
    <name evidence="4" type="ORF">MCHUDSM44219_02482</name>
</gene>
<reference evidence="4 5" key="1">
    <citation type="journal article" date="2015" name="Genome Biol. Evol.">
        <title>Characterization of Three Mycobacterium spp. with Potential Use in Bioremediation by Genome Sequencing and Comparative Genomics.</title>
        <authorList>
            <person name="Das S."/>
            <person name="Pettersson B.M."/>
            <person name="Behra P.R."/>
            <person name="Ramesh M."/>
            <person name="Dasgupta S."/>
            <person name="Bhattacharya A."/>
            <person name="Kirsebom L.A."/>
        </authorList>
    </citation>
    <scope>NUCLEOTIDE SEQUENCE [LARGE SCALE GENOMIC DNA]</scope>
    <source>
        <strain evidence="4 5">DSM 44219</strain>
    </source>
</reference>
<feature type="compositionally biased region" description="Low complexity" evidence="2">
    <location>
        <begin position="24"/>
        <end position="40"/>
    </location>
</feature>
<feature type="chain" id="PRO_5039727588" evidence="3">
    <location>
        <begin position="16"/>
        <end position="228"/>
    </location>
</feature>
<dbReference type="EMBL" id="JYNX01000035">
    <property type="protein sequence ID" value="KMO79620.1"/>
    <property type="molecule type" value="Genomic_DNA"/>
</dbReference>
<feature type="signal peptide" evidence="3">
    <location>
        <begin position="1"/>
        <end position="15"/>
    </location>
</feature>
<protein>
    <submittedName>
        <fullName evidence="4">Putative lipoprotein LpqN</fullName>
    </submittedName>
</protein>
<evidence type="ECO:0000256" key="1">
    <source>
        <dbReference type="ARBA" id="ARBA00022729"/>
    </source>
</evidence>
<proteinExistence type="predicted"/>
<feature type="region of interest" description="Disordered" evidence="2">
    <location>
        <begin position="24"/>
        <end position="56"/>
    </location>
</feature>
<keyword evidence="4" id="KW-0449">Lipoprotein</keyword>
<dbReference type="PATRIC" id="fig|1800.3.peg.2488"/>
<comment type="caution">
    <text evidence="4">The sequence shown here is derived from an EMBL/GenBank/DDBJ whole genome shotgun (WGS) entry which is preliminary data.</text>
</comment>
<dbReference type="PROSITE" id="PS51257">
    <property type="entry name" value="PROKAR_LIPOPROTEIN"/>
    <property type="match status" value="1"/>
</dbReference>
<dbReference type="RefSeq" id="WP_048418490.1">
    <property type="nucleotide sequence ID" value="NZ_JYNX01000035.1"/>
</dbReference>
<evidence type="ECO:0000313" key="4">
    <source>
        <dbReference type="EMBL" id="KMO79620.1"/>
    </source>
</evidence>
<evidence type="ECO:0000313" key="5">
    <source>
        <dbReference type="Proteomes" id="UP000036176"/>
    </source>
</evidence>
<name>A0A0J6W8U2_MYCCU</name>
<dbReference type="Pfam" id="PF10738">
    <property type="entry name" value="Lpp-LpqN"/>
    <property type="match status" value="1"/>
</dbReference>
<keyword evidence="5" id="KW-1185">Reference proteome</keyword>
<evidence type="ECO:0000256" key="3">
    <source>
        <dbReference type="SAM" id="SignalP"/>
    </source>
</evidence>
<dbReference type="Proteomes" id="UP000036176">
    <property type="component" value="Unassembled WGS sequence"/>
</dbReference>
<dbReference type="Gene3D" id="3.40.1000.10">
    <property type="entry name" value="Mog1/PsbP, alpha/beta/alpha sandwich"/>
    <property type="match status" value="1"/>
</dbReference>